<evidence type="ECO:0000256" key="1">
    <source>
        <dbReference type="SAM" id="SignalP"/>
    </source>
</evidence>
<organism evidence="2 3">
    <name type="scientific">Terriglobus roseus</name>
    <dbReference type="NCBI Taxonomy" id="392734"/>
    <lineage>
        <taxon>Bacteria</taxon>
        <taxon>Pseudomonadati</taxon>
        <taxon>Acidobacteriota</taxon>
        <taxon>Terriglobia</taxon>
        <taxon>Terriglobales</taxon>
        <taxon>Acidobacteriaceae</taxon>
        <taxon>Terriglobus</taxon>
    </lineage>
</organism>
<reference evidence="2 3" key="1">
    <citation type="submission" date="2016-10" db="EMBL/GenBank/DDBJ databases">
        <authorList>
            <person name="de Groot N.N."/>
        </authorList>
    </citation>
    <scope>NUCLEOTIDE SEQUENCE [LARGE SCALE GENOMIC DNA]</scope>
    <source>
        <strain evidence="2 3">AB35.6</strain>
    </source>
</reference>
<feature type="signal peptide" evidence="1">
    <location>
        <begin position="1"/>
        <end position="23"/>
    </location>
</feature>
<dbReference type="EMBL" id="FNSD01000001">
    <property type="protein sequence ID" value="SEC15003.1"/>
    <property type="molecule type" value="Genomic_DNA"/>
</dbReference>
<dbReference type="OrthoDB" id="106080at2"/>
<dbReference type="AlphaFoldDB" id="A0A1H4Q5W4"/>
<feature type="chain" id="PRO_5010311077" description="DUF4412 domain-containing protein" evidence="1">
    <location>
        <begin position="24"/>
        <end position="335"/>
    </location>
</feature>
<evidence type="ECO:0008006" key="4">
    <source>
        <dbReference type="Google" id="ProtNLM"/>
    </source>
</evidence>
<dbReference type="RefSeq" id="WP_074654577.1">
    <property type="nucleotide sequence ID" value="NZ_FNSD01000001.1"/>
</dbReference>
<keyword evidence="1" id="KW-0732">Signal</keyword>
<accession>A0A1H4Q5W4</accession>
<evidence type="ECO:0000313" key="2">
    <source>
        <dbReference type="EMBL" id="SEC15003.1"/>
    </source>
</evidence>
<evidence type="ECO:0000313" key="3">
    <source>
        <dbReference type="Proteomes" id="UP000182409"/>
    </source>
</evidence>
<proteinExistence type="predicted"/>
<gene>
    <name evidence="2" type="ORF">SAMN05443244_2775</name>
</gene>
<dbReference type="Proteomes" id="UP000182409">
    <property type="component" value="Unassembled WGS sequence"/>
</dbReference>
<sequence>MTVNRLFALLPAVLLCIPGTLKAQTAQAIENAPTAVAAPVPGLWTAPNVEHIAGLPDIKSHKKGTLSLTSDELTFTAKDGRTAIPRGWITAASSGNQRVEMWGMTGRILRMAIPDNGGLAVAAVAHHRIDMLTIDYTDARGGNHSAVFFMGANLAAAALQNFALQAKTPHASMALDCQNAATEPRSIFVAEPDWRGAQVPAVYQGLLYEHLIERFRKSKSLNAVYREGEKMPEGLCPRYTVHLSISGFKEGSSVKRAMYGPVGMFVGTTQMVFDAELSDRTDKVKIKEQIKTTVRGEGESTSVADHVAKTLVKKYEKALKKVDTESAMASQIPKA</sequence>
<protein>
    <recommendedName>
        <fullName evidence="4">DUF4412 domain-containing protein</fullName>
    </recommendedName>
</protein>
<name>A0A1H4Q5W4_9BACT</name>